<proteinExistence type="predicted"/>
<dbReference type="InterPro" id="IPR058531">
    <property type="entry name" value="Baseplate_J_M"/>
</dbReference>
<dbReference type="InterPro" id="IPR052726">
    <property type="entry name" value="Phage_Baseplate_Hub"/>
</dbReference>
<gene>
    <name evidence="2" type="ORF">SAHL_11055</name>
</gene>
<dbReference type="Proteomes" id="UP000285123">
    <property type="component" value="Unassembled WGS sequence"/>
</dbReference>
<dbReference type="OrthoDB" id="9793802at2"/>
<comment type="caution">
    <text evidence="2">The sequence shown here is derived from an EMBL/GenBank/DDBJ whole genome shotgun (WGS) entry which is preliminary data.</text>
</comment>
<name>A0A423PQH8_9GAMM</name>
<dbReference type="Pfam" id="PF26078">
    <property type="entry name" value="Baseplate_J_M"/>
    <property type="match status" value="1"/>
</dbReference>
<dbReference type="RefSeq" id="WP_123591466.1">
    <property type="nucleotide sequence ID" value="NZ_AYKF01000090.1"/>
</dbReference>
<accession>A0A423PQH8</accession>
<evidence type="ECO:0000313" key="2">
    <source>
        <dbReference type="EMBL" id="ROO27876.1"/>
    </source>
</evidence>
<evidence type="ECO:0000259" key="1">
    <source>
        <dbReference type="Pfam" id="PF26078"/>
    </source>
</evidence>
<dbReference type="PANTHER" id="PTHR35862">
    <property type="entry name" value="FELS-2 PROPHAGE PROTEIN"/>
    <property type="match status" value="1"/>
</dbReference>
<dbReference type="AlphaFoldDB" id="A0A423PQH8"/>
<organism evidence="2 3">
    <name type="scientific">Salinisphaera orenii YIM 95161</name>
    <dbReference type="NCBI Taxonomy" id="1051139"/>
    <lineage>
        <taxon>Bacteria</taxon>
        <taxon>Pseudomonadati</taxon>
        <taxon>Pseudomonadota</taxon>
        <taxon>Gammaproteobacteria</taxon>
        <taxon>Salinisphaerales</taxon>
        <taxon>Salinisphaeraceae</taxon>
        <taxon>Salinisphaera</taxon>
    </lineage>
</organism>
<protein>
    <submittedName>
        <fullName evidence="2">Baseplate assembly protein</fullName>
    </submittedName>
</protein>
<sequence>MATIDISQLPAPDAVEDLSYADILAERKAALIALYPADAQDEIAATLELESEPLVKQLEENAERELILRQRINEAALAVMLPYATGDDLDNIAARYDVARLITREQDLEADPPITREYETNSAFRERILLSLDGLSTAGPEAAYIFHARSASGQVLDAAAEAPRFEVVDRDADAGTMTLAVLDDAGLDDPQPGDIAISVLSRDGDGTADAALIEAVQTALSAEDVRPLNDNPRVRSAAIQPYEINATLYVFAGPDSELIVEEARAKAREYADTQHRLGYDVTLSGVYAALHRPGVQRVDLHNPVETWTINRQQAPYCTAINIDYGGIDE</sequence>
<reference evidence="2 3" key="1">
    <citation type="submission" date="2013-10" db="EMBL/GenBank/DDBJ databases">
        <title>Salinisphaera halophila YIM 95161 Genome Sequencing.</title>
        <authorList>
            <person name="Lai Q."/>
            <person name="Li C."/>
            <person name="Shao Z."/>
        </authorList>
    </citation>
    <scope>NUCLEOTIDE SEQUENCE [LARGE SCALE GENOMIC DNA]</scope>
    <source>
        <strain evidence="2 3">YIM 95161</strain>
    </source>
</reference>
<dbReference type="EMBL" id="AYKF01000090">
    <property type="protein sequence ID" value="ROO27876.1"/>
    <property type="molecule type" value="Genomic_DNA"/>
</dbReference>
<dbReference type="PANTHER" id="PTHR35862:SF1">
    <property type="entry name" value="FELS-2 PROPHAGE PROTEIN"/>
    <property type="match status" value="1"/>
</dbReference>
<dbReference type="InterPro" id="IPR014507">
    <property type="entry name" value="Baseplate_assembly_J_pred"/>
</dbReference>
<evidence type="ECO:0000313" key="3">
    <source>
        <dbReference type="Proteomes" id="UP000285123"/>
    </source>
</evidence>
<feature type="domain" description="Baseplate J-like central" evidence="1">
    <location>
        <begin position="136"/>
        <end position="231"/>
    </location>
</feature>
<dbReference type="PIRSF" id="PIRSF020481">
    <property type="entry name" value="BAP"/>
    <property type="match status" value="1"/>
</dbReference>